<name>A0A2G5V534_9PELO</name>
<dbReference type="AlphaFoldDB" id="A0A2G5V534"/>
<sequence>MLTDMKYYLFFILFIVLASIAQADIQDPPLITLLPNDNDDSNPGRFINKFYHIGEGVEYHTKSPHKSV</sequence>
<feature type="signal peptide" evidence="1">
    <location>
        <begin position="1"/>
        <end position="23"/>
    </location>
</feature>
<proteinExistence type="predicted"/>
<dbReference type="EMBL" id="PDUG01000002">
    <property type="protein sequence ID" value="PIC46869.1"/>
    <property type="molecule type" value="Genomic_DNA"/>
</dbReference>
<organism evidence="2 3">
    <name type="scientific">Caenorhabditis nigoni</name>
    <dbReference type="NCBI Taxonomy" id="1611254"/>
    <lineage>
        <taxon>Eukaryota</taxon>
        <taxon>Metazoa</taxon>
        <taxon>Ecdysozoa</taxon>
        <taxon>Nematoda</taxon>
        <taxon>Chromadorea</taxon>
        <taxon>Rhabditida</taxon>
        <taxon>Rhabditina</taxon>
        <taxon>Rhabditomorpha</taxon>
        <taxon>Rhabditoidea</taxon>
        <taxon>Rhabditidae</taxon>
        <taxon>Peloderinae</taxon>
        <taxon>Caenorhabditis</taxon>
    </lineage>
</organism>
<comment type="caution">
    <text evidence="2">The sequence shown here is derived from an EMBL/GenBank/DDBJ whole genome shotgun (WGS) entry which is preliminary data.</text>
</comment>
<keyword evidence="1" id="KW-0732">Signal</keyword>
<accession>A0A2G5V534</accession>
<reference evidence="3" key="1">
    <citation type="submission" date="2017-10" db="EMBL/GenBank/DDBJ databases">
        <title>Rapid genome shrinkage in a self-fertile nematode reveals novel sperm competition proteins.</title>
        <authorList>
            <person name="Yin D."/>
            <person name="Schwarz E.M."/>
            <person name="Thomas C.G."/>
            <person name="Felde R.L."/>
            <person name="Korf I.F."/>
            <person name="Cutter A.D."/>
            <person name="Schartner C.M."/>
            <person name="Ralston E.J."/>
            <person name="Meyer B.J."/>
            <person name="Haag E.S."/>
        </authorList>
    </citation>
    <scope>NUCLEOTIDE SEQUENCE [LARGE SCALE GENOMIC DNA]</scope>
    <source>
        <strain evidence="3">JU1422</strain>
    </source>
</reference>
<evidence type="ECO:0000256" key="1">
    <source>
        <dbReference type="SAM" id="SignalP"/>
    </source>
</evidence>
<protein>
    <submittedName>
        <fullName evidence="2">Uncharacterized protein</fullName>
    </submittedName>
</protein>
<keyword evidence="3" id="KW-1185">Reference proteome</keyword>
<evidence type="ECO:0000313" key="3">
    <source>
        <dbReference type="Proteomes" id="UP000230233"/>
    </source>
</evidence>
<dbReference type="Proteomes" id="UP000230233">
    <property type="component" value="Chromosome II"/>
</dbReference>
<feature type="chain" id="PRO_5013841954" evidence="1">
    <location>
        <begin position="24"/>
        <end position="68"/>
    </location>
</feature>
<gene>
    <name evidence="2" type="primary">Cnig_chr_II.g6417</name>
    <name evidence="2" type="ORF">B9Z55_006417</name>
</gene>
<dbReference type="OrthoDB" id="302535at2759"/>
<evidence type="ECO:0000313" key="2">
    <source>
        <dbReference type="EMBL" id="PIC46869.1"/>
    </source>
</evidence>